<dbReference type="PANTHER" id="PTHR22939:SF130">
    <property type="entry name" value="PERIPLASMIC SERINE ENDOPROTEASE DEGP-LIKE-RELATED"/>
    <property type="match status" value="1"/>
</dbReference>
<evidence type="ECO:0000256" key="6">
    <source>
        <dbReference type="ARBA" id="ARBA00022670"/>
    </source>
</evidence>
<evidence type="ECO:0000256" key="12">
    <source>
        <dbReference type="SAM" id="SignalP"/>
    </source>
</evidence>
<dbReference type="AlphaFoldDB" id="A0A2N7W3X0"/>
<dbReference type="SUPFAM" id="SSF50156">
    <property type="entry name" value="PDZ domain-like"/>
    <property type="match status" value="2"/>
</dbReference>
<dbReference type="Gene3D" id="2.30.42.10">
    <property type="match status" value="2"/>
</dbReference>
<feature type="signal peptide" evidence="12">
    <location>
        <begin position="1"/>
        <end position="36"/>
    </location>
</feature>
<comment type="subcellular location">
    <subcellularLocation>
        <location evidence="2">Periplasm</location>
    </subcellularLocation>
</comment>
<evidence type="ECO:0000256" key="10">
    <source>
        <dbReference type="ARBA" id="ARBA00023016"/>
    </source>
</evidence>
<dbReference type="PANTHER" id="PTHR22939">
    <property type="entry name" value="SERINE PROTEASE FAMILY S1C HTRA-RELATED"/>
    <property type="match status" value="1"/>
</dbReference>
<feature type="chain" id="PRO_5014607755" description="Probable periplasmic serine endoprotease DegP-like" evidence="12">
    <location>
        <begin position="37"/>
        <end position="507"/>
    </location>
</feature>
<keyword evidence="8" id="KW-0378">Hydrolase</keyword>
<dbReference type="Proteomes" id="UP000235347">
    <property type="component" value="Unassembled WGS sequence"/>
</dbReference>
<dbReference type="Pfam" id="PF13365">
    <property type="entry name" value="Trypsin_2"/>
    <property type="match status" value="1"/>
</dbReference>
<comment type="caution">
    <text evidence="14">The sequence shown here is derived from an EMBL/GenBank/DDBJ whole genome shotgun (WGS) entry which is preliminary data.</text>
</comment>
<dbReference type="InterPro" id="IPR001478">
    <property type="entry name" value="PDZ"/>
</dbReference>
<keyword evidence="15" id="KW-1185">Reference proteome</keyword>
<gene>
    <name evidence="14" type="ORF">C0Z19_14790</name>
</gene>
<evidence type="ECO:0000256" key="4">
    <source>
        <dbReference type="ARBA" id="ARBA00013035"/>
    </source>
</evidence>
<evidence type="ECO:0000256" key="3">
    <source>
        <dbReference type="ARBA" id="ARBA00010541"/>
    </source>
</evidence>
<dbReference type="Pfam" id="PF17820">
    <property type="entry name" value="PDZ_6"/>
    <property type="match status" value="1"/>
</dbReference>
<evidence type="ECO:0000256" key="7">
    <source>
        <dbReference type="ARBA" id="ARBA00022764"/>
    </source>
</evidence>
<evidence type="ECO:0000256" key="8">
    <source>
        <dbReference type="ARBA" id="ARBA00022801"/>
    </source>
</evidence>
<dbReference type="EMBL" id="PNYB01000011">
    <property type="protein sequence ID" value="PMS24088.1"/>
    <property type="molecule type" value="Genomic_DNA"/>
</dbReference>
<evidence type="ECO:0000256" key="9">
    <source>
        <dbReference type="ARBA" id="ARBA00022825"/>
    </source>
</evidence>
<dbReference type="EC" id="3.4.21.107" evidence="4"/>
<evidence type="ECO:0000256" key="2">
    <source>
        <dbReference type="ARBA" id="ARBA00004418"/>
    </source>
</evidence>
<dbReference type="Pfam" id="PF13180">
    <property type="entry name" value="PDZ_2"/>
    <property type="match status" value="1"/>
</dbReference>
<reference evidence="14 15" key="1">
    <citation type="submission" date="2018-01" db="EMBL/GenBank/DDBJ databases">
        <title>Whole genome analyses suggest that Burkholderia sensu lato contains two further novel genera in the rhizoxinica-symbiotica group Mycetohabitans gen. nov., and Trinickia gen. nov.: implications for the evolution of diazotrophy and nodulation in the Burkholderiaceae.</title>
        <authorList>
            <person name="Estrada-de los Santos P."/>
            <person name="Palmer M."/>
            <person name="Chavez-Ramirez B."/>
            <person name="Beukes C."/>
            <person name="Steenkamp E.T."/>
            <person name="Hirsch A.M."/>
            <person name="Manyaka P."/>
            <person name="Maluk M."/>
            <person name="Lafos M."/>
            <person name="Crook M."/>
            <person name="Gross E."/>
            <person name="Simon M.F."/>
            <person name="Bueno dos Reis Junior F."/>
            <person name="Poole P.S."/>
            <person name="Venter S.N."/>
            <person name="James E.K."/>
        </authorList>
    </citation>
    <scope>NUCLEOTIDE SEQUENCE [LARGE SCALE GENOMIC DNA]</scope>
    <source>
        <strain evidence="14 15">GP25-8</strain>
    </source>
</reference>
<evidence type="ECO:0000256" key="5">
    <source>
        <dbReference type="ARBA" id="ARBA00013958"/>
    </source>
</evidence>
<dbReference type="SUPFAM" id="SSF50494">
    <property type="entry name" value="Trypsin-like serine proteases"/>
    <property type="match status" value="1"/>
</dbReference>
<keyword evidence="9" id="KW-0720">Serine protease</keyword>
<evidence type="ECO:0000313" key="15">
    <source>
        <dbReference type="Proteomes" id="UP000235347"/>
    </source>
</evidence>
<dbReference type="GO" id="GO:0004252">
    <property type="term" value="F:serine-type endopeptidase activity"/>
    <property type="evidence" value="ECO:0007669"/>
    <property type="project" value="InterPro"/>
</dbReference>
<accession>A0A2N7W3X0</accession>
<evidence type="ECO:0000256" key="11">
    <source>
        <dbReference type="ARBA" id="ARBA00032850"/>
    </source>
</evidence>
<proteinExistence type="inferred from homology"/>
<dbReference type="GO" id="GO:0006508">
    <property type="term" value="P:proteolysis"/>
    <property type="evidence" value="ECO:0007669"/>
    <property type="project" value="UniProtKB-KW"/>
</dbReference>
<comment type="similarity">
    <text evidence="3">Belongs to the peptidase S1C family.</text>
</comment>
<evidence type="ECO:0000259" key="13">
    <source>
        <dbReference type="PROSITE" id="PS50106"/>
    </source>
</evidence>
<dbReference type="InterPro" id="IPR041489">
    <property type="entry name" value="PDZ_6"/>
</dbReference>
<dbReference type="InterPro" id="IPR036034">
    <property type="entry name" value="PDZ_sf"/>
</dbReference>
<dbReference type="InterPro" id="IPR001940">
    <property type="entry name" value="Peptidase_S1C"/>
</dbReference>
<dbReference type="SMART" id="SM00228">
    <property type="entry name" value="PDZ"/>
    <property type="match status" value="2"/>
</dbReference>
<keyword evidence="10" id="KW-0346">Stress response</keyword>
<keyword evidence="7" id="KW-0574">Periplasm</keyword>
<protein>
    <recommendedName>
        <fullName evidence="5">Probable periplasmic serine endoprotease DegP-like</fullName>
        <ecNumber evidence="4">3.4.21.107</ecNumber>
    </recommendedName>
    <alternativeName>
        <fullName evidence="11">Protease Do</fullName>
    </alternativeName>
</protein>
<name>A0A2N7W3X0_9BURK</name>
<feature type="domain" description="PDZ" evidence="13">
    <location>
        <begin position="286"/>
        <end position="385"/>
    </location>
</feature>
<comment type="catalytic activity">
    <reaction evidence="1">
        <text>Acts on substrates that are at least partially unfolded. The cleavage site P1 residue is normally between a pair of hydrophobic residues, such as Val-|-Val.</text>
        <dbReference type="EC" id="3.4.21.107"/>
    </reaction>
</comment>
<organism evidence="14 15">
    <name type="scientific">Trinickia soli</name>
    <dbReference type="NCBI Taxonomy" id="380675"/>
    <lineage>
        <taxon>Bacteria</taxon>
        <taxon>Pseudomonadati</taxon>
        <taxon>Pseudomonadota</taxon>
        <taxon>Betaproteobacteria</taxon>
        <taxon>Burkholderiales</taxon>
        <taxon>Burkholderiaceae</taxon>
        <taxon>Trinickia</taxon>
    </lineage>
</organism>
<evidence type="ECO:0000256" key="1">
    <source>
        <dbReference type="ARBA" id="ARBA00001772"/>
    </source>
</evidence>
<keyword evidence="6" id="KW-0645">Protease</keyword>
<evidence type="ECO:0000313" key="14">
    <source>
        <dbReference type="EMBL" id="PMS24088.1"/>
    </source>
</evidence>
<dbReference type="InterPro" id="IPR009003">
    <property type="entry name" value="Peptidase_S1_PA"/>
</dbReference>
<dbReference type="PRINTS" id="PR00834">
    <property type="entry name" value="PROTEASES2C"/>
</dbReference>
<dbReference type="Gene3D" id="2.40.10.120">
    <property type="match status" value="1"/>
</dbReference>
<dbReference type="PROSITE" id="PS50106">
    <property type="entry name" value="PDZ"/>
    <property type="match status" value="2"/>
</dbReference>
<keyword evidence="12" id="KW-0732">Signal</keyword>
<feature type="domain" description="PDZ" evidence="13">
    <location>
        <begin position="392"/>
        <end position="497"/>
    </location>
</feature>
<sequence>MRSRIQRAEARTVLRTAGTIMLLAGAVFLPPAASNAQARAPLTKVMRAPPVAPAQTQTDFAAMVERYGPAVVNISTAMPADQGGQTVSAPGLDSLDPDDPVYSVFRASSAPPPAPSTVPDAPRAVWGTGSGFIVSADGIVVTTAHVVNRAEQVTVTLIDRRQFKADVLAVDPQTDIALLQIEGATKLPVMRLGDSSHVRVGERVLAIGAPDGPQNAATSGLVSVTPHATADGNTFSFLETDIAAGPDNSGGPLLDSNGAVIGVNLQVYADAGPYRSLTLAIPIDAALKLRAQLRGQGKLAGGSLGIQTQDVDPGLAAAFGLPRATGALVTAVAPATHRGAANGLAAGDVITRINGKAIEHEADLTEYVAALQPGTKVALTLVRNKKPMTLTTVVVERRDNGTTAATARETTAGPGERHAIERLGLAVHALSDAERRSTGLPLGLVVDSATGAAANAGIQAGDVILSVNSELVETREALETAIERGGQQIALLVQRDNARSFVSLNAK</sequence>